<dbReference type="EMBL" id="CP036262">
    <property type="protein sequence ID" value="QDS94710.1"/>
    <property type="molecule type" value="Genomic_DNA"/>
</dbReference>
<dbReference type="Proteomes" id="UP000320672">
    <property type="component" value="Chromosome"/>
</dbReference>
<keyword evidence="2" id="KW-1185">Reference proteome</keyword>
<evidence type="ECO:0000313" key="1">
    <source>
        <dbReference type="EMBL" id="QDS94710.1"/>
    </source>
</evidence>
<sequence length="43" mass="4926">MRQDAEANAEAFRLREQAEAEWLRAKVDAEMQAYGPSKKTEIS</sequence>
<reference evidence="1 2" key="1">
    <citation type="submission" date="2019-02" db="EMBL/GenBank/DDBJ databases">
        <title>Deep-cultivation of Planctomycetes and their phenomic and genomic characterization uncovers novel biology.</title>
        <authorList>
            <person name="Wiegand S."/>
            <person name="Jogler M."/>
            <person name="Boedeker C."/>
            <person name="Pinto D."/>
            <person name="Vollmers J."/>
            <person name="Rivas-Marin E."/>
            <person name="Kohn T."/>
            <person name="Peeters S.H."/>
            <person name="Heuer A."/>
            <person name="Rast P."/>
            <person name="Oberbeckmann S."/>
            <person name="Bunk B."/>
            <person name="Jeske O."/>
            <person name="Meyerdierks A."/>
            <person name="Storesund J.E."/>
            <person name="Kallscheuer N."/>
            <person name="Luecker S."/>
            <person name="Lage O.M."/>
            <person name="Pohl T."/>
            <person name="Merkel B.J."/>
            <person name="Hornburger P."/>
            <person name="Mueller R.-W."/>
            <person name="Bruemmer F."/>
            <person name="Labrenz M."/>
            <person name="Spormann A.M."/>
            <person name="Op den Camp H."/>
            <person name="Overmann J."/>
            <person name="Amann R."/>
            <person name="Jetten M.S.M."/>
            <person name="Mascher T."/>
            <person name="Medema M.H."/>
            <person name="Devos D.P."/>
            <person name="Kaster A.-K."/>
            <person name="Ovreas L."/>
            <person name="Rohde M."/>
            <person name="Galperin M.Y."/>
            <person name="Jogler C."/>
        </authorList>
    </citation>
    <scope>NUCLEOTIDE SEQUENCE [LARGE SCALE GENOMIC DNA]</scope>
    <source>
        <strain evidence="1 2">FF011L</strain>
    </source>
</reference>
<accession>A0A517MIM4</accession>
<gene>
    <name evidence="1" type="ORF">FF011L_34900</name>
</gene>
<dbReference type="KEGG" id="rml:FF011L_34900"/>
<organism evidence="1 2">
    <name type="scientific">Roseimaritima multifibrata</name>
    <dbReference type="NCBI Taxonomy" id="1930274"/>
    <lineage>
        <taxon>Bacteria</taxon>
        <taxon>Pseudomonadati</taxon>
        <taxon>Planctomycetota</taxon>
        <taxon>Planctomycetia</taxon>
        <taxon>Pirellulales</taxon>
        <taxon>Pirellulaceae</taxon>
        <taxon>Roseimaritima</taxon>
    </lineage>
</organism>
<dbReference type="AlphaFoldDB" id="A0A517MIM4"/>
<evidence type="ECO:0000313" key="2">
    <source>
        <dbReference type="Proteomes" id="UP000320672"/>
    </source>
</evidence>
<protein>
    <submittedName>
        <fullName evidence="1">Uncharacterized protein</fullName>
    </submittedName>
</protein>
<proteinExistence type="predicted"/>
<name>A0A517MIM4_9BACT</name>